<reference evidence="2 3" key="1">
    <citation type="submission" date="2018-03" db="EMBL/GenBank/DDBJ databases">
        <title>Alkalicoccus saliphilus sp. nov., isolated from a mineral pool.</title>
        <authorList>
            <person name="Zhao B."/>
        </authorList>
    </citation>
    <scope>NUCLEOTIDE SEQUENCE [LARGE SCALE GENOMIC DNA]</scope>
    <source>
        <strain evidence="2 3">6AG</strain>
    </source>
</reference>
<keyword evidence="1" id="KW-0472">Membrane</keyword>
<keyword evidence="1" id="KW-0812">Transmembrane</keyword>
<gene>
    <name evidence="2" type="ORF">C6Y45_13610</name>
</gene>
<proteinExistence type="predicted"/>
<dbReference type="Proteomes" id="UP000240509">
    <property type="component" value="Unassembled WGS sequence"/>
</dbReference>
<keyword evidence="2" id="KW-0238">DNA-binding</keyword>
<dbReference type="EMBL" id="PZJJ01000027">
    <property type="protein sequence ID" value="PTL37965.1"/>
    <property type="molecule type" value="Genomic_DNA"/>
</dbReference>
<organism evidence="2 3">
    <name type="scientific">Alkalicoccus saliphilus</name>
    <dbReference type="NCBI Taxonomy" id="200989"/>
    <lineage>
        <taxon>Bacteria</taxon>
        <taxon>Bacillati</taxon>
        <taxon>Bacillota</taxon>
        <taxon>Bacilli</taxon>
        <taxon>Bacillales</taxon>
        <taxon>Bacillaceae</taxon>
        <taxon>Alkalicoccus</taxon>
    </lineage>
</organism>
<keyword evidence="1" id="KW-1133">Transmembrane helix</keyword>
<sequence>MELDFFWLAVGLTAAAYFIGDGLKNFKNPKSKSMMDYMSDYDQKELIHEKYVHHTLGIDKKDVQSLVIEHKDIPHIVINNNVYYPKKRLLEWVEKLDK</sequence>
<dbReference type="AlphaFoldDB" id="A0A2T4U3N4"/>
<evidence type="ECO:0000256" key="1">
    <source>
        <dbReference type="SAM" id="Phobius"/>
    </source>
</evidence>
<evidence type="ECO:0000313" key="3">
    <source>
        <dbReference type="Proteomes" id="UP000240509"/>
    </source>
</evidence>
<feature type="transmembrane region" description="Helical" evidence="1">
    <location>
        <begin position="6"/>
        <end position="26"/>
    </location>
</feature>
<name>A0A2T4U3N4_9BACI</name>
<dbReference type="OrthoDB" id="2361226at2"/>
<accession>A0A2T4U3N4</accession>
<dbReference type="GO" id="GO:0003677">
    <property type="term" value="F:DNA binding"/>
    <property type="evidence" value="ECO:0007669"/>
    <property type="project" value="UniProtKB-KW"/>
</dbReference>
<evidence type="ECO:0000313" key="2">
    <source>
        <dbReference type="EMBL" id="PTL37965.1"/>
    </source>
</evidence>
<protein>
    <submittedName>
        <fullName evidence="2">DNA-binding protein</fullName>
    </submittedName>
</protein>
<keyword evidence="3" id="KW-1185">Reference proteome</keyword>
<comment type="caution">
    <text evidence="2">The sequence shown here is derived from an EMBL/GenBank/DDBJ whole genome shotgun (WGS) entry which is preliminary data.</text>
</comment>